<dbReference type="Gene3D" id="2.60.40.150">
    <property type="entry name" value="C2 domain"/>
    <property type="match status" value="1"/>
</dbReference>
<dbReference type="SUPFAM" id="SSF49562">
    <property type="entry name" value="C2 domain (Calcium/lipid-binding domain, CaLB)"/>
    <property type="match status" value="1"/>
</dbReference>
<keyword evidence="5" id="KW-1185">Reference proteome</keyword>
<dbReference type="PANTHER" id="PTHR46502:SF15">
    <property type="entry name" value="16 KDA PHLOEM PROTEIN 1"/>
    <property type="match status" value="1"/>
</dbReference>
<dbReference type="AlphaFoldDB" id="A0ABD3TQS8"/>
<gene>
    <name evidence="4" type="ORF">ACJIZ3_023004</name>
</gene>
<comment type="caution">
    <text evidence="4">The sequence shown here is derived from an EMBL/GenBank/DDBJ whole genome shotgun (WGS) entry which is preliminary data.</text>
</comment>
<reference evidence="4 5" key="1">
    <citation type="submission" date="2024-12" db="EMBL/GenBank/DDBJ databases">
        <title>The unique morphological basis and parallel evolutionary history of personate flowers in Penstemon.</title>
        <authorList>
            <person name="Depatie T.H."/>
            <person name="Wessinger C.A."/>
        </authorList>
    </citation>
    <scope>NUCLEOTIDE SEQUENCE [LARGE SCALE GENOMIC DNA]</scope>
    <source>
        <strain evidence="4">WTNN_2</strain>
        <tissue evidence="4">Leaf</tissue>
    </source>
</reference>
<dbReference type="PROSITE" id="PS50004">
    <property type="entry name" value="C2"/>
    <property type="match status" value="1"/>
</dbReference>
<keyword evidence="1" id="KW-0479">Metal-binding</keyword>
<dbReference type="PANTHER" id="PTHR46502">
    <property type="entry name" value="C2 DOMAIN-CONTAINING"/>
    <property type="match status" value="1"/>
</dbReference>
<protein>
    <recommendedName>
        <fullName evidence="3">C2 domain-containing protein</fullName>
    </recommendedName>
</protein>
<dbReference type="Proteomes" id="UP001634393">
    <property type="component" value="Unassembled WGS sequence"/>
</dbReference>
<dbReference type="InterPro" id="IPR000008">
    <property type="entry name" value="C2_dom"/>
</dbReference>
<accession>A0ABD3TQS8</accession>
<dbReference type="SMART" id="SM00239">
    <property type="entry name" value="C2"/>
    <property type="match status" value="1"/>
</dbReference>
<evidence type="ECO:0000313" key="5">
    <source>
        <dbReference type="Proteomes" id="UP001634393"/>
    </source>
</evidence>
<feature type="domain" description="C2" evidence="3">
    <location>
        <begin position="1"/>
        <end position="129"/>
    </location>
</feature>
<dbReference type="GO" id="GO:0046872">
    <property type="term" value="F:metal ion binding"/>
    <property type="evidence" value="ECO:0007669"/>
    <property type="project" value="UniProtKB-KW"/>
</dbReference>
<sequence>MTTINGIMEVTLVSARGLKDTEIFGKVDPYVVLEYKSQQQKSSTGRGKASRRSHMKWCMCLRGQGTSPVWNEKFKFKVEYPAAGAGEQEQYKLLLKVVDHDNFTNDDCLGQATIYLKELFERGLEKGNAEIPTQKYRVVSEDKSYNGEIQVGITFTTKVETDEKEYGGWKESQY</sequence>
<evidence type="ECO:0000256" key="2">
    <source>
        <dbReference type="ARBA" id="ARBA00022837"/>
    </source>
</evidence>
<evidence type="ECO:0000256" key="1">
    <source>
        <dbReference type="ARBA" id="ARBA00022723"/>
    </source>
</evidence>
<evidence type="ECO:0000313" key="4">
    <source>
        <dbReference type="EMBL" id="KAL3838413.1"/>
    </source>
</evidence>
<dbReference type="InterPro" id="IPR035892">
    <property type="entry name" value="C2_domain_sf"/>
</dbReference>
<name>A0ABD3TQS8_9LAMI</name>
<evidence type="ECO:0000259" key="3">
    <source>
        <dbReference type="PROSITE" id="PS50004"/>
    </source>
</evidence>
<proteinExistence type="predicted"/>
<organism evidence="4 5">
    <name type="scientific">Penstemon smallii</name>
    <dbReference type="NCBI Taxonomy" id="265156"/>
    <lineage>
        <taxon>Eukaryota</taxon>
        <taxon>Viridiplantae</taxon>
        <taxon>Streptophyta</taxon>
        <taxon>Embryophyta</taxon>
        <taxon>Tracheophyta</taxon>
        <taxon>Spermatophyta</taxon>
        <taxon>Magnoliopsida</taxon>
        <taxon>eudicotyledons</taxon>
        <taxon>Gunneridae</taxon>
        <taxon>Pentapetalae</taxon>
        <taxon>asterids</taxon>
        <taxon>lamiids</taxon>
        <taxon>Lamiales</taxon>
        <taxon>Plantaginaceae</taxon>
        <taxon>Cheloneae</taxon>
        <taxon>Penstemon</taxon>
    </lineage>
</organism>
<dbReference type="EMBL" id="JBJXBP010000003">
    <property type="protein sequence ID" value="KAL3838413.1"/>
    <property type="molecule type" value="Genomic_DNA"/>
</dbReference>
<dbReference type="Pfam" id="PF00168">
    <property type="entry name" value="C2"/>
    <property type="match status" value="1"/>
</dbReference>
<keyword evidence="2" id="KW-0106">Calcium</keyword>